<dbReference type="Proteomes" id="UP000321525">
    <property type="component" value="Unassembled WGS sequence"/>
</dbReference>
<organism evidence="5 7">
    <name type="scientific">Colwellia hornerae</name>
    <dbReference type="NCBI Taxonomy" id="89402"/>
    <lineage>
        <taxon>Bacteria</taxon>
        <taxon>Pseudomonadati</taxon>
        <taxon>Pseudomonadota</taxon>
        <taxon>Gammaproteobacteria</taxon>
        <taxon>Alteromonadales</taxon>
        <taxon>Colwelliaceae</taxon>
        <taxon>Colwellia</taxon>
    </lineage>
</organism>
<accession>A0A5C6QC94</accession>
<name>A0A5C6QC94_9GAMM</name>
<dbReference type="RefSeq" id="WP_146796563.1">
    <property type="nucleotide sequence ID" value="NZ_VOLP01000002.1"/>
</dbReference>
<dbReference type="PROSITE" id="PS50943">
    <property type="entry name" value="HTH_CROC1"/>
    <property type="match status" value="1"/>
</dbReference>
<evidence type="ECO:0000313" key="6">
    <source>
        <dbReference type="Proteomes" id="UP000321525"/>
    </source>
</evidence>
<dbReference type="PANTHER" id="PTHR46558:SF11">
    <property type="entry name" value="HTH-TYPE TRANSCRIPTIONAL REGULATOR XRE"/>
    <property type="match status" value="1"/>
</dbReference>
<dbReference type="PANTHER" id="PTHR46558">
    <property type="entry name" value="TRACRIPTIONAL REGULATORY PROTEIN-RELATED-RELATED"/>
    <property type="match status" value="1"/>
</dbReference>
<protein>
    <submittedName>
        <fullName evidence="5">Helix-turn-helix transcriptional regulator</fullName>
    </submittedName>
</protein>
<dbReference type="EMBL" id="VOLQ01000017">
    <property type="protein sequence ID" value="TWX66586.1"/>
    <property type="molecule type" value="Genomic_DNA"/>
</dbReference>
<evidence type="ECO:0000313" key="4">
    <source>
        <dbReference type="EMBL" id="TWX58710.1"/>
    </source>
</evidence>
<evidence type="ECO:0000256" key="1">
    <source>
        <dbReference type="ARBA" id="ARBA00023125"/>
    </source>
</evidence>
<dbReference type="Gene3D" id="1.10.260.40">
    <property type="entry name" value="lambda repressor-like DNA-binding domains"/>
    <property type="match status" value="1"/>
</dbReference>
<dbReference type="Pfam" id="PF01381">
    <property type="entry name" value="HTH_3"/>
    <property type="match status" value="1"/>
</dbReference>
<keyword evidence="2" id="KW-0472">Membrane</keyword>
<comment type="caution">
    <text evidence="5">The sequence shown here is derived from an EMBL/GenBank/DDBJ whole genome shotgun (WGS) entry which is preliminary data.</text>
</comment>
<reference evidence="5 7" key="1">
    <citation type="submission" date="2019-07" db="EMBL/GenBank/DDBJ databases">
        <title>Genomes of sea-ice associated Colwellia species.</title>
        <authorList>
            <person name="Bowman J.P."/>
        </authorList>
    </citation>
    <scope>NUCLEOTIDE SEQUENCE [LARGE SCALE GENOMIC DNA]</scope>
    <source>
        <strain evidence="4 6">ACAM 607</strain>
        <strain evidence="5 7">IC036</strain>
    </source>
</reference>
<dbReference type="GO" id="GO:0003677">
    <property type="term" value="F:DNA binding"/>
    <property type="evidence" value="ECO:0007669"/>
    <property type="project" value="UniProtKB-KW"/>
</dbReference>
<dbReference type="InterPro" id="IPR001387">
    <property type="entry name" value="Cro/C1-type_HTH"/>
</dbReference>
<evidence type="ECO:0000259" key="3">
    <source>
        <dbReference type="PROSITE" id="PS50943"/>
    </source>
</evidence>
<sequence>MTLGEQLKKLRNEKALSQPDLADLTGIEQSYLSKLENDKSMPSNDIFRKLLTAYGLSLADFIALFDRRYAETQLKQIPDIEHWLKQQQQSQMLNQRRYLYICSTLIVLALTLFYVGQSKILFPEVQFGYYSQGVVLAGEPKDIFDDWDKMIPREDVNNQLYYKKKMEMTQRKDEKFILSEKFLGKNYVVTLPKGLRLYRADSEKMIAQPINAWLCIAGVFFFVMGIMGFILERRVYKTVT</sequence>
<dbReference type="EMBL" id="VOLR01000014">
    <property type="protein sequence ID" value="TWX58710.1"/>
    <property type="molecule type" value="Genomic_DNA"/>
</dbReference>
<dbReference type="SMART" id="SM00530">
    <property type="entry name" value="HTH_XRE"/>
    <property type="match status" value="1"/>
</dbReference>
<feature type="domain" description="HTH cro/C1-type" evidence="3">
    <location>
        <begin position="7"/>
        <end position="61"/>
    </location>
</feature>
<dbReference type="SUPFAM" id="SSF47413">
    <property type="entry name" value="lambda repressor-like DNA-binding domains"/>
    <property type="match status" value="1"/>
</dbReference>
<evidence type="ECO:0000256" key="2">
    <source>
        <dbReference type="SAM" id="Phobius"/>
    </source>
</evidence>
<keyword evidence="2" id="KW-0812">Transmembrane</keyword>
<keyword evidence="6" id="KW-1185">Reference proteome</keyword>
<feature type="transmembrane region" description="Helical" evidence="2">
    <location>
        <begin position="98"/>
        <end position="116"/>
    </location>
</feature>
<keyword evidence="1" id="KW-0238">DNA-binding</keyword>
<dbReference type="Proteomes" id="UP000321917">
    <property type="component" value="Unassembled WGS sequence"/>
</dbReference>
<dbReference type="OrthoDB" id="6193561at2"/>
<proteinExistence type="predicted"/>
<dbReference type="CDD" id="cd00093">
    <property type="entry name" value="HTH_XRE"/>
    <property type="match status" value="1"/>
</dbReference>
<dbReference type="AlphaFoldDB" id="A0A5C6QC94"/>
<evidence type="ECO:0000313" key="7">
    <source>
        <dbReference type="Proteomes" id="UP000321917"/>
    </source>
</evidence>
<feature type="transmembrane region" description="Helical" evidence="2">
    <location>
        <begin position="210"/>
        <end position="231"/>
    </location>
</feature>
<evidence type="ECO:0000313" key="5">
    <source>
        <dbReference type="EMBL" id="TWX66586.1"/>
    </source>
</evidence>
<keyword evidence="2" id="KW-1133">Transmembrane helix</keyword>
<dbReference type="InterPro" id="IPR010982">
    <property type="entry name" value="Lambda_DNA-bd_dom_sf"/>
</dbReference>
<gene>
    <name evidence="4" type="ORF">ESZ26_11310</name>
    <name evidence="5" type="ORF">ESZ27_10140</name>
</gene>